<dbReference type="FunFam" id="3.40.50.720:FF:000084">
    <property type="entry name" value="Short-chain dehydrogenase reductase"/>
    <property type="match status" value="1"/>
</dbReference>
<accession>A0A2N5CZK0</accession>
<evidence type="ECO:0000313" key="9">
    <source>
        <dbReference type="Proteomes" id="UP000281192"/>
    </source>
</evidence>
<gene>
    <name evidence="6" type="ORF">C1707_01755</name>
    <name evidence="7" type="ORF">CFHF_04415</name>
</gene>
<comment type="similarity">
    <text evidence="1">Belongs to the short-chain dehydrogenases/reductases (SDR) family.</text>
</comment>
<dbReference type="PROSITE" id="PS00061">
    <property type="entry name" value="ADH_SHORT"/>
    <property type="match status" value="1"/>
</dbReference>
<dbReference type="InterPro" id="IPR057326">
    <property type="entry name" value="KR_dom"/>
</dbReference>
<dbReference type="EMBL" id="PJRQ01000008">
    <property type="protein sequence ID" value="PLR19248.1"/>
    <property type="molecule type" value="Genomic_DNA"/>
</dbReference>
<dbReference type="PRINTS" id="PR00081">
    <property type="entry name" value="GDHRDH"/>
</dbReference>
<dbReference type="InterPro" id="IPR002347">
    <property type="entry name" value="SDR_fam"/>
</dbReference>
<evidence type="ECO:0000313" key="8">
    <source>
        <dbReference type="Proteomes" id="UP000234483"/>
    </source>
</evidence>
<name>A0A2N5CZK0_9CAUL</name>
<dbReference type="AlphaFoldDB" id="A0A2N5CZK0"/>
<reference evidence="7 8" key="1">
    <citation type="submission" date="2017-12" db="EMBL/GenBank/DDBJ databases">
        <title>The genome sequence of Caulobacter flavus CGMCC1 15093.</title>
        <authorList>
            <person name="Gao J."/>
            <person name="Mao X."/>
            <person name="Sun J."/>
        </authorList>
    </citation>
    <scope>NUCLEOTIDE SEQUENCE [LARGE SCALE GENOMIC DNA]</scope>
    <source>
        <strain evidence="7 8">CGMCC1 15093</strain>
    </source>
</reference>
<dbReference type="SMART" id="SM00822">
    <property type="entry name" value="PKS_KR"/>
    <property type="match status" value="1"/>
</dbReference>
<dbReference type="InterPro" id="IPR036291">
    <property type="entry name" value="NAD(P)-bd_dom_sf"/>
</dbReference>
<dbReference type="GO" id="GO:0006633">
    <property type="term" value="P:fatty acid biosynthetic process"/>
    <property type="evidence" value="ECO:0007669"/>
    <property type="project" value="TreeGrafter"/>
</dbReference>
<dbReference type="Proteomes" id="UP000234483">
    <property type="component" value="Unassembled WGS sequence"/>
</dbReference>
<evidence type="ECO:0000256" key="2">
    <source>
        <dbReference type="ARBA" id="ARBA00023002"/>
    </source>
</evidence>
<dbReference type="Pfam" id="PF13561">
    <property type="entry name" value="adh_short_C2"/>
    <property type="match status" value="1"/>
</dbReference>
<protein>
    <recommendedName>
        <fullName evidence="4">D-xylose 1-dehydrogenase</fullName>
        <ecNumber evidence="3">1.1.1.175</ecNumber>
    </recommendedName>
</protein>
<dbReference type="InterPro" id="IPR020904">
    <property type="entry name" value="Sc_DH/Rdtase_CS"/>
</dbReference>
<dbReference type="CDD" id="cd05233">
    <property type="entry name" value="SDR_c"/>
    <property type="match status" value="1"/>
</dbReference>
<sequence length="267" mass="27333">MSGRDFDGFTVVVTGASTGLGRAIAVETARRGASLVVVNFARSAEEAEETARQVEVLGAKAVLAQGDVADDADCRRIAQAAAASGRIDALFNNAGMTKFAPQHGDLDAVSAEDFLKLYSVNVVGAFQMVRAARSLLEAAPRPGAVVNTSSIAGVMGNGSSVPYAASKGAMTTMTLSLARALAPKIRVNAICPGFIDTPWFGKAMDEDRVARLRAGAAAATPLQVASTAEDVAGAAVFLASPASRHVTGETLLVDAGLHLSAATLSMR</sequence>
<dbReference type="Proteomes" id="UP000281192">
    <property type="component" value="Chromosome"/>
</dbReference>
<dbReference type="KEGG" id="cfh:C1707_01755"/>
<evidence type="ECO:0000259" key="5">
    <source>
        <dbReference type="SMART" id="SM00822"/>
    </source>
</evidence>
<evidence type="ECO:0000313" key="6">
    <source>
        <dbReference type="EMBL" id="AYV45070.1"/>
    </source>
</evidence>
<dbReference type="PRINTS" id="PR00080">
    <property type="entry name" value="SDRFAMILY"/>
</dbReference>
<evidence type="ECO:0000256" key="4">
    <source>
        <dbReference type="ARBA" id="ARBA00069939"/>
    </source>
</evidence>
<dbReference type="PANTHER" id="PTHR42760">
    <property type="entry name" value="SHORT-CHAIN DEHYDROGENASES/REDUCTASES FAMILY MEMBER"/>
    <property type="match status" value="1"/>
</dbReference>
<proteinExistence type="inferred from homology"/>
<dbReference type="OrthoDB" id="198783at2"/>
<dbReference type="GO" id="GO:0048038">
    <property type="term" value="F:quinone binding"/>
    <property type="evidence" value="ECO:0007669"/>
    <property type="project" value="TreeGrafter"/>
</dbReference>
<dbReference type="EMBL" id="CP026100">
    <property type="protein sequence ID" value="AYV45070.1"/>
    <property type="molecule type" value="Genomic_DNA"/>
</dbReference>
<dbReference type="GO" id="GO:0047838">
    <property type="term" value="F:D-xylose 1-dehydrogenase (NAD+) activity"/>
    <property type="evidence" value="ECO:0007669"/>
    <property type="project" value="UniProtKB-EC"/>
</dbReference>
<reference evidence="6 9" key="2">
    <citation type="submission" date="2018-01" db="EMBL/GenBank/DDBJ databases">
        <title>Complete genome sequence of Caulobacter flavus RHGG3.</title>
        <authorList>
            <person name="Yang E."/>
        </authorList>
    </citation>
    <scope>NUCLEOTIDE SEQUENCE [LARGE SCALE GENOMIC DNA]</scope>
    <source>
        <strain evidence="6 9">RHGG3</strain>
    </source>
</reference>
<dbReference type="EC" id="1.1.1.175" evidence="3"/>
<keyword evidence="2" id="KW-0560">Oxidoreductase</keyword>
<dbReference type="SUPFAM" id="SSF51735">
    <property type="entry name" value="NAD(P)-binding Rossmann-fold domains"/>
    <property type="match status" value="1"/>
</dbReference>
<keyword evidence="9" id="KW-1185">Reference proteome</keyword>
<feature type="domain" description="Ketoreductase" evidence="5">
    <location>
        <begin position="9"/>
        <end position="197"/>
    </location>
</feature>
<evidence type="ECO:0000256" key="3">
    <source>
        <dbReference type="ARBA" id="ARBA00066641"/>
    </source>
</evidence>
<dbReference type="Gene3D" id="3.40.50.720">
    <property type="entry name" value="NAD(P)-binding Rossmann-like Domain"/>
    <property type="match status" value="1"/>
</dbReference>
<organism evidence="7 8">
    <name type="scientific">Caulobacter flavus</name>
    <dbReference type="NCBI Taxonomy" id="1679497"/>
    <lineage>
        <taxon>Bacteria</taxon>
        <taxon>Pseudomonadati</taxon>
        <taxon>Pseudomonadota</taxon>
        <taxon>Alphaproteobacteria</taxon>
        <taxon>Caulobacterales</taxon>
        <taxon>Caulobacteraceae</taxon>
        <taxon>Caulobacter</taxon>
    </lineage>
</organism>
<evidence type="ECO:0000313" key="7">
    <source>
        <dbReference type="EMBL" id="PLR19248.1"/>
    </source>
</evidence>
<evidence type="ECO:0000256" key="1">
    <source>
        <dbReference type="ARBA" id="ARBA00006484"/>
    </source>
</evidence>
<dbReference type="PANTHER" id="PTHR42760:SF133">
    <property type="entry name" value="3-OXOACYL-[ACYL-CARRIER-PROTEIN] REDUCTASE"/>
    <property type="match status" value="1"/>
</dbReference>